<dbReference type="RefSeq" id="WP_091365494.1">
    <property type="nucleotide sequence ID" value="NZ_FMZF01000002.1"/>
</dbReference>
<keyword evidence="4" id="KW-0274">FAD</keyword>
<accession>A0A1G6MPC2</accession>
<dbReference type="GO" id="GO:0003995">
    <property type="term" value="F:acyl-CoA dehydrogenase activity"/>
    <property type="evidence" value="ECO:0007669"/>
    <property type="project" value="TreeGrafter"/>
</dbReference>
<proteinExistence type="inferred from homology"/>
<dbReference type="OrthoDB" id="8677713at2"/>
<keyword evidence="5" id="KW-0560">Oxidoreductase</keyword>
<gene>
    <name evidence="8" type="ORF">SAMN05660690_1965</name>
</gene>
<feature type="domain" description="Acyl-CoA dehydrogenase/oxidase N-terminal" evidence="7">
    <location>
        <begin position="6"/>
        <end position="90"/>
    </location>
</feature>
<evidence type="ECO:0000256" key="4">
    <source>
        <dbReference type="ARBA" id="ARBA00022827"/>
    </source>
</evidence>
<evidence type="ECO:0000313" key="9">
    <source>
        <dbReference type="Proteomes" id="UP000199416"/>
    </source>
</evidence>
<dbReference type="InterPro" id="IPR036250">
    <property type="entry name" value="AcylCo_DH-like_C"/>
</dbReference>
<dbReference type="InterPro" id="IPR009075">
    <property type="entry name" value="AcylCo_DH/oxidase_C"/>
</dbReference>
<reference evidence="9" key="1">
    <citation type="submission" date="2016-10" db="EMBL/GenBank/DDBJ databases">
        <authorList>
            <person name="Varghese N."/>
            <person name="Submissions S."/>
        </authorList>
    </citation>
    <scope>NUCLEOTIDE SEQUENCE [LARGE SCALE GENOMIC DNA]</scope>
    <source>
        <strain evidence="9">DSM 45421</strain>
    </source>
</reference>
<evidence type="ECO:0000256" key="5">
    <source>
        <dbReference type="ARBA" id="ARBA00023002"/>
    </source>
</evidence>
<keyword evidence="3" id="KW-0285">Flavoprotein</keyword>
<dbReference type="Gene3D" id="1.10.540.10">
    <property type="entry name" value="Acyl-CoA dehydrogenase/oxidase, N-terminal domain"/>
    <property type="match status" value="1"/>
</dbReference>
<organism evidence="8 9">
    <name type="scientific">Geodermatophilus telluris</name>
    <dbReference type="NCBI Taxonomy" id="1190417"/>
    <lineage>
        <taxon>Bacteria</taxon>
        <taxon>Bacillati</taxon>
        <taxon>Actinomycetota</taxon>
        <taxon>Actinomycetes</taxon>
        <taxon>Geodermatophilales</taxon>
        <taxon>Geodermatophilaceae</taxon>
        <taxon>Geodermatophilus</taxon>
    </lineage>
</organism>
<dbReference type="STRING" id="1190417.SAMN05660690_1965"/>
<evidence type="ECO:0000256" key="2">
    <source>
        <dbReference type="ARBA" id="ARBA00009347"/>
    </source>
</evidence>
<dbReference type="AlphaFoldDB" id="A0A1G6MPC2"/>
<dbReference type="SUPFAM" id="SSF47203">
    <property type="entry name" value="Acyl-CoA dehydrogenase C-terminal domain-like"/>
    <property type="match status" value="1"/>
</dbReference>
<evidence type="ECO:0000256" key="1">
    <source>
        <dbReference type="ARBA" id="ARBA00001974"/>
    </source>
</evidence>
<comment type="similarity">
    <text evidence="2">Belongs to the acyl-CoA dehydrogenase family.</text>
</comment>
<dbReference type="InterPro" id="IPR037069">
    <property type="entry name" value="AcylCoA_DH/ox_N_sf"/>
</dbReference>
<sequence>MNFDLSDDQRAAAAGAREFFTGSVPLSAARAALEGDGAPAPGRKALADIGFLGITVPESAGGAGGSVLDLAVVAEQGGAVLAGPSLVTAARAAVLLEGAPDLATQLADGSAAMAVLDGPVTGSAPSLDAADATLFLGLDDGALVVGEGEVVPGRPLDATRGLASVRLTSRRVLAEDAGELWARARAVGAVVMAAEDLGAADRAVLMGVQYAQQREAFGRVIGSYQAVKHMLVDAWVGVDQLRSLVWWAAWAADSAPGELPLAAAAAKAYAAEVFERAAETVVQVHGGIGFTWEHDAHLYWRRARVDRLLLGDAAEHLDAVARLAVDGALG</sequence>
<evidence type="ECO:0000313" key="8">
    <source>
        <dbReference type="EMBL" id="SDC57438.1"/>
    </source>
</evidence>
<evidence type="ECO:0000256" key="3">
    <source>
        <dbReference type="ARBA" id="ARBA00022630"/>
    </source>
</evidence>
<protein>
    <submittedName>
        <fullName evidence="8">Acyl-CoA dehydrogenase</fullName>
    </submittedName>
</protein>
<dbReference type="EMBL" id="FMZF01000002">
    <property type="protein sequence ID" value="SDC57438.1"/>
    <property type="molecule type" value="Genomic_DNA"/>
</dbReference>
<dbReference type="GO" id="GO:0050660">
    <property type="term" value="F:flavin adenine dinucleotide binding"/>
    <property type="evidence" value="ECO:0007669"/>
    <property type="project" value="InterPro"/>
</dbReference>
<dbReference type="Pfam" id="PF02771">
    <property type="entry name" value="Acyl-CoA_dh_N"/>
    <property type="match status" value="1"/>
</dbReference>
<keyword evidence="9" id="KW-1185">Reference proteome</keyword>
<dbReference type="Gene3D" id="1.20.140.10">
    <property type="entry name" value="Butyryl-CoA Dehydrogenase, subunit A, domain 3"/>
    <property type="match status" value="1"/>
</dbReference>
<dbReference type="PANTHER" id="PTHR43884:SF20">
    <property type="entry name" value="ACYL-COA DEHYDROGENASE FADE28"/>
    <property type="match status" value="1"/>
</dbReference>
<comment type="cofactor">
    <cofactor evidence="1">
        <name>FAD</name>
        <dbReference type="ChEBI" id="CHEBI:57692"/>
    </cofactor>
</comment>
<dbReference type="Pfam" id="PF00441">
    <property type="entry name" value="Acyl-CoA_dh_1"/>
    <property type="match status" value="1"/>
</dbReference>
<dbReference type="InterPro" id="IPR009100">
    <property type="entry name" value="AcylCoA_DH/oxidase_NM_dom_sf"/>
</dbReference>
<feature type="domain" description="Acyl-CoA dehydrogenase/oxidase C-terminal" evidence="6">
    <location>
        <begin position="187"/>
        <end position="322"/>
    </location>
</feature>
<dbReference type="InterPro" id="IPR013786">
    <property type="entry name" value="AcylCoA_DH/ox_N"/>
</dbReference>
<evidence type="ECO:0000259" key="7">
    <source>
        <dbReference type="Pfam" id="PF02771"/>
    </source>
</evidence>
<evidence type="ECO:0000259" key="6">
    <source>
        <dbReference type="Pfam" id="PF00441"/>
    </source>
</evidence>
<dbReference type="PANTHER" id="PTHR43884">
    <property type="entry name" value="ACYL-COA DEHYDROGENASE"/>
    <property type="match status" value="1"/>
</dbReference>
<dbReference type="SUPFAM" id="SSF56645">
    <property type="entry name" value="Acyl-CoA dehydrogenase NM domain-like"/>
    <property type="match status" value="1"/>
</dbReference>
<name>A0A1G6MPC2_9ACTN</name>
<dbReference type="Proteomes" id="UP000199416">
    <property type="component" value="Unassembled WGS sequence"/>
</dbReference>